<dbReference type="InterPro" id="IPR013783">
    <property type="entry name" value="Ig-like_fold"/>
</dbReference>
<feature type="chain" id="PRO_5045490991" description="Immunoglobulin V-set domain-containing protein" evidence="3">
    <location>
        <begin position="22"/>
        <end position="137"/>
    </location>
</feature>
<evidence type="ECO:0000313" key="6">
    <source>
        <dbReference type="Proteomes" id="UP001345963"/>
    </source>
</evidence>
<dbReference type="Pfam" id="PF07686">
    <property type="entry name" value="V-set"/>
    <property type="match status" value="1"/>
</dbReference>
<keyword evidence="1 3" id="KW-0732">Signal</keyword>
<evidence type="ECO:0000313" key="5">
    <source>
        <dbReference type="EMBL" id="MED6261284.1"/>
    </source>
</evidence>
<evidence type="ECO:0000256" key="1">
    <source>
        <dbReference type="ARBA" id="ARBA00022729"/>
    </source>
</evidence>
<gene>
    <name evidence="5" type="ORF">ATANTOWER_003112</name>
</gene>
<dbReference type="PANTHER" id="PTHR23268">
    <property type="entry name" value="T-CELL RECEPTOR BETA CHAIN"/>
    <property type="match status" value="1"/>
</dbReference>
<protein>
    <recommendedName>
        <fullName evidence="4">Immunoglobulin V-set domain-containing protein</fullName>
    </recommendedName>
</protein>
<dbReference type="Gene3D" id="2.60.40.10">
    <property type="entry name" value="Immunoglobulins"/>
    <property type="match status" value="1"/>
</dbReference>
<proteinExistence type="predicted"/>
<dbReference type="CDD" id="cd00099">
    <property type="entry name" value="IgV"/>
    <property type="match status" value="1"/>
</dbReference>
<keyword evidence="6" id="KW-1185">Reference proteome</keyword>
<dbReference type="InterPro" id="IPR050413">
    <property type="entry name" value="TCR_beta_variable"/>
</dbReference>
<dbReference type="EMBL" id="JAHUTI010089835">
    <property type="protein sequence ID" value="MED6261284.1"/>
    <property type="molecule type" value="Genomic_DNA"/>
</dbReference>
<sequence length="137" mass="15721">MKLHHLTICIITLCRIDGVYLSKHQQVFQSPDELLLQSHGEAKLTLTHKIQSYDTILWYQRLPRDTSLKLIGYVSYKNQKIEAPFEGRFKVSGDGENTAHLHILNLTYTEDSGEYFGAASMHSEEDRGFLIQKPTVI</sequence>
<reference evidence="5 6" key="1">
    <citation type="submission" date="2021-07" db="EMBL/GenBank/DDBJ databases">
        <authorList>
            <person name="Palmer J.M."/>
        </authorList>
    </citation>
    <scope>NUCLEOTIDE SEQUENCE [LARGE SCALE GENOMIC DNA]</scope>
    <source>
        <strain evidence="5 6">AT_MEX2019</strain>
        <tissue evidence="5">Muscle</tissue>
    </source>
</reference>
<name>A0ABU7CHH2_9TELE</name>
<dbReference type="InterPro" id="IPR036179">
    <property type="entry name" value="Ig-like_dom_sf"/>
</dbReference>
<dbReference type="PANTHER" id="PTHR23268:SF28">
    <property type="entry name" value="T CELL RECEPTOR BETA VARIABLE 19"/>
    <property type="match status" value="1"/>
</dbReference>
<organism evidence="5 6">
    <name type="scientific">Ataeniobius toweri</name>
    <dbReference type="NCBI Taxonomy" id="208326"/>
    <lineage>
        <taxon>Eukaryota</taxon>
        <taxon>Metazoa</taxon>
        <taxon>Chordata</taxon>
        <taxon>Craniata</taxon>
        <taxon>Vertebrata</taxon>
        <taxon>Euteleostomi</taxon>
        <taxon>Actinopterygii</taxon>
        <taxon>Neopterygii</taxon>
        <taxon>Teleostei</taxon>
        <taxon>Neoteleostei</taxon>
        <taxon>Acanthomorphata</taxon>
        <taxon>Ovalentaria</taxon>
        <taxon>Atherinomorphae</taxon>
        <taxon>Cyprinodontiformes</taxon>
        <taxon>Goodeidae</taxon>
        <taxon>Ataeniobius</taxon>
    </lineage>
</organism>
<dbReference type="Proteomes" id="UP001345963">
    <property type="component" value="Unassembled WGS sequence"/>
</dbReference>
<dbReference type="SUPFAM" id="SSF48726">
    <property type="entry name" value="Immunoglobulin"/>
    <property type="match status" value="1"/>
</dbReference>
<feature type="signal peptide" evidence="3">
    <location>
        <begin position="1"/>
        <end position="21"/>
    </location>
</feature>
<keyword evidence="2" id="KW-0391">Immunity</keyword>
<evidence type="ECO:0000256" key="2">
    <source>
        <dbReference type="ARBA" id="ARBA00022859"/>
    </source>
</evidence>
<feature type="domain" description="Immunoglobulin V-set" evidence="4">
    <location>
        <begin position="29"/>
        <end position="118"/>
    </location>
</feature>
<comment type="caution">
    <text evidence="5">The sequence shown here is derived from an EMBL/GenBank/DDBJ whole genome shotgun (WGS) entry which is preliminary data.</text>
</comment>
<dbReference type="InterPro" id="IPR013106">
    <property type="entry name" value="Ig_V-set"/>
</dbReference>
<evidence type="ECO:0000256" key="3">
    <source>
        <dbReference type="SAM" id="SignalP"/>
    </source>
</evidence>
<evidence type="ECO:0000259" key="4">
    <source>
        <dbReference type="Pfam" id="PF07686"/>
    </source>
</evidence>
<accession>A0ABU7CHH2</accession>